<protein>
    <submittedName>
        <fullName evidence="4">Uncharacterized protein</fullName>
    </submittedName>
</protein>
<comment type="caution">
    <text evidence="4">The sequence shown here is derived from an EMBL/GenBank/DDBJ whole genome shotgun (WGS) entry which is preliminary data.</text>
</comment>
<dbReference type="SUPFAM" id="SSF48403">
    <property type="entry name" value="Ankyrin repeat"/>
    <property type="match status" value="1"/>
</dbReference>
<dbReference type="Pfam" id="PF13606">
    <property type="entry name" value="Ank_3"/>
    <property type="match status" value="1"/>
</dbReference>
<proteinExistence type="predicted"/>
<sequence length="350" mass="41132">MLHSSIQKLISVRETSAINILDRSFYSALLWAIKKKRIQVVKWLLENGASLYRVSLYHHTDNRQYLSCTILHMAALWYCGNQDEEIVRILIHHSEDINATILCNSTALHIAVRHDLDVDLNMKDEKLGFTALYYAAKNLDTLIVSFLLNNGADIHVLNNYVRCELLEFLNQFPESNIIQLLVDTTPVIFYHSYTLHFDRFFGNIIKQHIIKSKIANLLLDPHFSHWQEFYSQSTIDKFSSECIAEIELLKQEKICNTSFLSYHHFLTDDVCRLTYYTRNSVLKKNFKRFQLSIKFPIYGQMIINYFHRARHRLKLILNFETVLADILCHFPTNFVCSISDYLSEEELSMF</sequence>
<gene>
    <name evidence="4" type="ORF">KQX54_011497</name>
</gene>
<accession>A0AAV7J9G1</accession>
<dbReference type="AlphaFoldDB" id="A0AAV7J9G1"/>
<name>A0AAV7J9G1_COTGL</name>
<evidence type="ECO:0000256" key="1">
    <source>
        <dbReference type="ARBA" id="ARBA00022737"/>
    </source>
</evidence>
<dbReference type="PANTHER" id="PTHR24193:SF121">
    <property type="entry name" value="ADA2A-CONTAINING COMPLEX COMPONENT 3, ISOFORM D"/>
    <property type="match status" value="1"/>
</dbReference>
<dbReference type="GO" id="GO:0000976">
    <property type="term" value="F:transcription cis-regulatory region binding"/>
    <property type="evidence" value="ECO:0007669"/>
    <property type="project" value="TreeGrafter"/>
</dbReference>
<dbReference type="InterPro" id="IPR036770">
    <property type="entry name" value="Ankyrin_rpt-contain_sf"/>
</dbReference>
<dbReference type="InterPro" id="IPR050663">
    <property type="entry name" value="Ankyrin-SOCS_Box"/>
</dbReference>
<keyword evidence="5" id="KW-1185">Reference proteome</keyword>
<feature type="repeat" description="ANK" evidence="3">
    <location>
        <begin position="127"/>
        <end position="159"/>
    </location>
</feature>
<evidence type="ECO:0000313" key="5">
    <source>
        <dbReference type="Proteomes" id="UP000826195"/>
    </source>
</evidence>
<dbReference type="PROSITE" id="PS50088">
    <property type="entry name" value="ANK_REPEAT"/>
    <property type="match status" value="1"/>
</dbReference>
<keyword evidence="1" id="KW-0677">Repeat</keyword>
<dbReference type="Pfam" id="PF12796">
    <property type="entry name" value="Ank_2"/>
    <property type="match status" value="1"/>
</dbReference>
<dbReference type="SMART" id="SM00248">
    <property type="entry name" value="ANK"/>
    <property type="match status" value="3"/>
</dbReference>
<evidence type="ECO:0000313" key="4">
    <source>
        <dbReference type="EMBL" id="KAH0567669.1"/>
    </source>
</evidence>
<reference evidence="4 5" key="1">
    <citation type="journal article" date="2021" name="J. Hered.">
        <title>A chromosome-level genome assembly of the parasitoid wasp, Cotesia glomerata (Hymenoptera: Braconidae).</title>
        <authorList>
            <person name="Pinto B.J."/>
            <person name="Weis J.J."/>
            <person name="Gamble T."/>
            <person name="Ode P.J."/>
            <person name="Paul R."/>
            <person name="Zaspel J.M."/>
        </authorList>
    </citation>
    <scope>NUCLEOTIDE SEQUENCE [LARGE SCALE GENOMIC DNA]</scope>
    <source>
        <strain evidence="4">CgM1</strain>
    </source>
</reference>
<dbReference type="EMBL" id="JAHXZJ010000001">
    <property type="protein sequence ID" value="KAH0567669.1"/>
    <property type="molecule type" value="Genomic_DNA"/>
</dbReference>
<evidence type="ECO:0000256" key="2">
    <source>
        <dbReference type="ARBA" id="ARBA00023043"/>
    </source>
</evidence>
<dbReference type="Gene3D" id="1.25.40.20">
    <property type="entry name" value="Ankyrin repeat-containing domain"/>
    <property type="match status" value="2"/>
</dbReference>
<dbReference type="GO" id="GO:0005634">
    <property type="term" value="C:nucleus"/>
    <property type="evidence" value="ECO:0007669"/>
    <property type="project" value="TreeGrafter"/>
</dbReference>
<dbReference type="GO" id="GO:0045944">
    <property type="term" value="P:positive regulation of transcription by RNA polymerase II"/>
    <property type="evidence" value="ECO:0007669"/>
    <property type="project" value="TreeGrafter"/>
</dbReference>
<keyword evidence="2 3" id="KW-0040">ANK repeat</keyword>
<dbReference type="PANTHER" id="PTHR24193">
    <property type="entry name" value="ANKYRIN REPEAT PROTEIN"/>
    <property type="match status" value="1"/>
</dbReference>
<dbReference type="Proteomes" id="UP000826195">
    <property type="component" value="Unassembled WGS sequence"/>
</dbReference>
<organism evidence="4 5">
    <name type="scientific">Cotesia glomerata</name>
    <name type="common">Lepidopteran parasitic wasp</name>
    <name type="synonym">Apanteles glomeratus</name>
    <dbReference type="NCBI Taxonomy" id="32391"/>
    <lineage>
        <taxon>Eukaryota</taxon>
        <taxon>Metazoa</taxon>
        <taxon>Ecdysozoa</taxon>
        <taxon>Arthropoda</taxon>
        <taxon>Hexapoda</taxon>
        <taxon>Insecta</taxon>
        <taxon>Pterygota</taxon>
        <taxon>Neoptera</taxon>
        <taxon>Endopterygota</taxon>
        <taxon>Hymenoptera</taxon>
        <taxon>Apocrita</taxon>
        <taxon>Ichneumonoidea</taxon>
        <taxon>Braconidae</taxon>
        <taxon>Microgastrinae</taxon>
        <taxon>Cotesia</taxon>
    </lineage>
</organism>
<evidence type="ECO:0000256" key="3">
    <source>
        <dbReference type="PROSITE-ProRule" id="PRU00023"/>
    </source>
</evidence>
<dbReference type="InterPro" id="IPR002110">
    <property type="entry name" value="Ankyrin_rpt"/>
</dbReference>
<dbReference type="PROSITE" id="PS50297">
    <property type="entry name" value="ANK_REP_REGION"/>
    <property type="match status" value="1"/>
</dbReference>